<dbReference type="Pfam" id="PF14291">
    <property type="entry name" value="DUF4371"/>
    <property type="match status" value="1"/>
</dbReference>
<evidence type="ECO:0000259" key="2">
    <source>
        <dbReference type="Pfam" id="PF05699"/>
    </source>
</evidence>
<feature type="domain" description="HAT C-terminal dimerisation" evidence="2">
    <location>
        <begin position="652"/>
        <end position="716"/>
    </location>
</feature>
<evidence type="ECO:0000313" key="5">
    <source>
        <dbReference type="Proteomes" id="UP000663864"/>
    </source>
</evidence>
<comment type="caution">
    <text evidence="4">The sequence shown here is derived from an EMBL/GenBank/DDBJ whole genome shotgun (WGS) entry which is preliminary data.</text>
</comment>
<reference evidence="4" key="1">
    <citation type="submission" date="2021-02" db="EMBL/GenBank/DDBJ databases">
        <authorList>
            <person name="Nowell W R."/>
        </authorList>
    </citation>
    <scope>NUCLEOTIDE SEQUENCE</scope>
</reference>
<dbReference type="Pfam" id="PF05699">
    <property type="entry name" value="Dimer_Tnp_hAT"/>
    <property type="match status" value="1"/>
</dbReference>
<dbReference type="PANTHER" id="PTHR45749:SF21">
    <property type="entry name" value="DUF4371 DOMAIN-CONTAINING PROTEIN"/>
    <property type="match status" value="1"/>
</dbReference>
<dbReference type="Proteomes" id="UP000663864">
    <property type="component" value="Unassembled WGS sequence"/>
</dbReference>
<evidence type="ECO:0008006" key="6">
    <source>
        <dbReference type="Google" id="ProtNLM"/>
    </source>
</evidence>
<protein>
    <recommendedName>
        <fullName evidence="6">Repressor of the inhibitor of the protein kinase</fullName>
    </recommendedName>
</protein>
<evidence type="ECO:0000313" key="4">
    <source>
        <dbReference type="EMBL" id="CAF1141193.1"/>
    </source>
</evidence>
<name>A0A814S3Y7_9BILA</name>
<organism evidence="4 5">
    <name type="scientific">Rotaria sordida</name>
    <dbReference type="NCBI Taxonomy" id="392033"/>
    <lineage>
        <taxon>Eukaryota</taxon>
        <taxon>Metazoa</taxon>
        <taxon>Spiralia</taxon>
        <taxon>Gnathifera</taxon>
        <taxon>Rotifera</taxon>
        <taxon>Eurotatoria</taxon>
        <taxon>Bdelloidea</taxon>
        <taxon>Philodinida</taxon>
        <taxon>Philodinidae</taxon>
        <taxon>Rotaria</taxon>
    </lineage>
</organism>
<evidence type="ECO:0000256" key="1">
    <source>
        <dbReference type="SAM" id="MobiDB-lite"/>
    </source>
</evidence>
<dbReference type="InterPro" id="IPR008906">
    <property type="entry name" value="HATC_C_dom"/>
</dbReference>
<feature type="compositionally biased region" description="Low complexity" evidence="1">
    <location>
        <begin position="11"/>
        <end position="21"/>
    </location>
</feature>
<proteinExistence type="predicted"/>
<dbReference type="GO" id="GO:0046983">
    <property type="term" value="F:protein dimerization activity"/>
    <property type="evidence" value="ECO:0007669"/>
    <property type="project" value="InterPro"/>
</dbReference>
<sequence>MDENVSKQSTDDNSNFNNNSDLENHEKEDVPVVVSSLSTNNCSNNDIHLPVNDDDIGLYVSNKLSSNDFSLLIRLLTKPWAPASTCFPKSGTKWQKPIYIVFYFSRQGDGRQCLGQFINKPLRSLKDGMNYLSNHEKCDYHKLSISQATECIARYTHSNSDVYTLLNNVDLQQQNENRIILHSLIKCVLFLSKQNIAFRGRDDDVLLRAEAGDQTLQTHLQRHQKNATYMSPTIQNELTSICASFVRKHLLKELIDQNKFFAIIADETSDVSGTEQLSISIRYVSEENDICIEENFLGFAALSDLTAVGITQSIVTFIKNCGLKIENNRGQGYDGASVVAGKLGGVQKLIKDIAPRAVYIHCSNHSLDLVLSYACTLQVIRTFFRTVNNVITFVNASPKRKTLLAKAIESTTDASKRRQLVQLCETRWIENQTSIIVFKQLYLGIIVALNYLIENGDLETSSHAIGYEKILTDTDFAVPLIIVNRVSCIMKPYAEQLQQPTCDLVRCYQSMEQASMYLTELIYDNNQLNELYNELINFIELNEINNCLSRVASHRYQTLKDYFIDVYKTFISMNLEELSRRFAEHEKIAMSISKLIPSYIINSDFSDVLPLFTQYKDDLPTDDLCIHKAEFDTWKFHVLQMKEIDRPNTIQQSLKMMQSIKLFYPNIYILFQLYALIPVSIAGAERSFSLLKLIKTNLRNRTGDERLSDLTVLSIHKIITQQLNTEDIIDEFAKSKRKLNFISQLT</sequence>
<feature type="domain" description="DUF4371" evidence="3">
    <location>
        <begin position="158"/>
        <end position="344"/>
    </location>
</feature>
<dbReference type="AlphaFoldDB" id="A0A814S3Y7"/>
<dbReference type="EMBL" id="CAJNOT010001078">
    <property type="protein sequence ID" value="CAF1141193.1"/>
    <property type="molecule type" value="Genomic_DNA"/>
</dbReference>
<dbReference type="InterPro" id="IPR012337">
    <property type="entry name" value="RNaseH-like_sf"/>
</dbReference>
<evidence type="ECO:0000259" key="3">
    <source>
        <dbReference type="Pfam" id="PF14291"/>
    </source>
</evidence>
<dbReference type="SUPFAM" id="SSF53098">
    <property type="entry name" value="Ribonuclease H-like"/>
    <property type="match status" value="1"/>
</dbReference>
<accession>A0A814S3Y7</accession>
<dbReference type="InterPro" id="IPR025398">
    <property type="entry name" value="DUF4371"/>
</dbReference>
<gene>
    <name evidence="4" type="ORF">ZHD862_LOCUS19654</name>
</gene>
<dbReference type="PANTHER" id="PTHR45749">
    <property type="match status" value="1"/>
</dbReference>
<feature type="region of interest" description="Disordered" evidence="1">
    <location>
        <begin position="1"/>
        <end position="30"/>
    </location>
</feature>